<organism evidence="2 3">
    <name type="scientific">Rhizoctonia solani</name>
    <dbReference type="NCBI Taxonomy" id="456999"/>
    <lineage>
        <taxon>Eukaryota</taxon>
        <taxon>Fungi</taxon>
        <taxon>Dikarya</taxon>
        <taxon>Basidiomycota</taxon>
        <taxon>Agaricomycotina</taxon>
        <taxon>Agaricomycetes</taxon>
        <taxon>Cantharellales</taxon>
        <taxon>Ceratobasidiaceae</taxon>
        <taxon>Rhizoctonia</taxon>
    </lineage>
</organism>
<reference evidence="2" key="1">
    <citation type="submission" date="2021-01" db="EMBL/GenBank/DDBJ databases">
        <authorList>
            <person name="Kaushik A."/>
        </authorList>
    </citation>
    <scope>NUCLEOTIDE SEQUENCE</scope>
    <source>
        <strain evidence="2">AG3-1AP</strain>
    </source>
</reference>
<feature type="region of interest" description="Disordered" evidence="1">
    <location>
        <begin position="35"/>
        <end position="68"/>
    </location>
</feature>
<feature type="compositionally biased region" description="Basic and acidic residues" evidence="1">
    <location>
        <begin position="52"/>
        <end position="64"/>
    </location>
</feature>
<dbReference type="EMBL" id="CAJMWV010004965">
    <property type="protein sequence ID" value="CAE6506444.1"/>
    <property type="molecule type" value="Genomic_DNA"/>
</dbReference>
<accession>A0A8H3D004</accession>
<name>A0A8H3D004_9AGAM</name>
<sequence>MVPRRHFQLMCLNNEYWQAECNAPPSSFVLILKSTSTSHLPPPPRGGKQKGQVRERCDGPAENKDVDEDGWGVDVPSCAYFSFYIPYRAGERIHEAFYE</sequence>
<dbReference type="AlphaFoldDB" id="A0A8H3D004"/>
<comment type="caution">
    <text evidence="2">The sequence shown here is derived from an EMBL/GenBank/DDBJ whole genome shotgun (WGS) entry which is preliminary data.</text>
</comment>
<proteinExistence type="predicted"/>
<evidence type="ECO:0000256" key="1">
    <source>
        <dbReference type="SAM" id="MobiDB-lite"/>
    </source>
</evidence>
<protein>
    <submittedName>
        <fullName evidence="2">Uncharacterized protein</fullName>
    </submittedName>
</protein>
<gene>
    <name evidence="2" type="ORF">RDB_LOCUS125808</name>
</gene>
<dbReference type="Proteomes" id="UP000663831">
    <property type="component" value="Unassembled WGS sequence"/>
</dbReference>
<evidence type="ECO:0000313" key="2">
    <source>
        <dbReference type="EMBL" id="CAE6506444.1"/>
    </source>
</evidence>
<evidence type="ECO:0000313" key="3">
    <source>
        <dbReference type="Proteomes" id="UP000663831"/>
    </source>
</evidence>